<name>A0A5S4FGX4_9ACTN</name>
<evidence type="ECO:0000256" key="1">
    <source>
        <dbReference type="SAM" id="SignalP"/>
    </source>
</evidence>
<dbReference type="AlphaFoldDB" id="A0A5S4FGX4"/>
<dbReference type="EMBL" id="VCKX01000689">
    <property type="protein sequence ID" value="TMR08238.1"/>
    <property type="molecule type" value="Genomic_DNA"/>
</dbReference>
<keyword evidence="1" id="KW-0732">Signal</keyword>
<sequence length="53" mass="5391">MRTLTRIITATTAAMALGGAVLATAAPASAASRDGVCDTGEFCYYFNSDNQGS</sequence>
<dbReference type="Proteomes" id="UP000306628">
    <property type="component" value="Unassembled WGS sequence"/>
</dbReference>
<feature type="signal peptide" evidence="1">
    <location>
        <begin position="1"/>
        <end position="30"/>
    </location>
</feature>
<organism evidence="2 3">
    <name type="scientific">Nonomuraea zeae</name>
    <dbReference type="NCBI Taxonomy" id="1642303"/>
    <lineage>
        <taxon>Bacteria</taxon>
        <taxon>Bacillati</taxon>
        <taxon>Actinomycetota</taxon>
        <taxon>Actinomycetes</taxon>
        <taxon>Streptosporangiales</taxon>
        <taxon>Streptosporangiaceae</taxon>
        <taxon>Nonomuraea</taxon>
    </lineage>
</organism>
<comment type="caution">
    <text evidence="2">The sequence shown here is derived from an EMBL/GenBank/DDBJ whole genome shotgun (WGS) entry which is preliminary data.</text>
</comment>
<gene>
    <name evidence="2" type="ORF">ETD85_62415</name>
</gene>
<keyword evidence="3" id="KW-1185">Reference proteome</keyword>
<feature type="chain" id="PRO_5024273905" evidence="1">
    <location>
        <begin position="31"/>
        <end position="53"/>
    </location>
</feature>
<protein>
    <submittedName>
        <fullName evidence="2">Cell surface protein</fullName>
    </submittedName>
</protein>
<accession>A0A5S4FGX4</accession>
<proteinExistence type="predicted"/>
<evidence type="ECO:0000313" key="3">
    <source>
        <dbReference type="Proteomes" id="UP000306628"/>
    </source>
</evidence>
<evidence type="ECO:0000313" key="2">
    <source>
        <dbReference type="EMBL" id="TMR08238.1"/>
    </source>
</evidence>
<feature type="non-terminal residue" evidence="2">
    <location>
        <position position="53"/>
    </location>
</feature>
<reference evidence="2 3" key="1">
    <citation type="submission" date="2019-05" db="EMBL/GenBank/DDBJ databases">
        <title>Draft genome sequence of Nonomuraea zeae DSM 100528.</title>
        <authorList>
            <person name="Saricaoglu S."/>
            <person name="Isik K."/>
        </authorList>
    </citation>
    <scope>NUCLEOTIDE SEQUENCE [LARGE SCALE GENOMIC DNA]</scope>
    <source>
        <strain evidence="2 3">DSM 100528</strain>
    </source>
</reference>